<proteinExistence type="predicted"/>
<evidence type="ECO:0000259" key="1">
    <source>
        <dbReference type="PROSITE" id="PS51186"/>
    </source>
</evidence>
<dbReference type="InterPro" id="IPR000182">
    <property type="entry name" value="GNAT_dom"/>
</dbReference>
<reference evidence="2 3" key="1">
    <citation type="submission" date="2015-01" db="EMBL/GenBank/DDBJ databases">
        <title>Rufibacter sp./DG31D/ whole genome sequencing.</title>
        <authorList>
            <person name="Kim M.K."/>
            <person name="Srinivasan S."/>
            <person name="Lee J.-J."/>
        </authorList>
    </citation>
    <scope>NUCLEOTIDE SEQUENCE [LARGE SCALE GENOMIC DNA]</scope>
    <source>
        <strain evidence="2 3">DG31D</strain>
    </source>
</reference>
<dbReference type="Gene3D" id="3.40.630.30">
    <property type="match status" value="1"/>
</dbReference>
<keyword evidence="3" id="KW-1185">Reference proteome</keyword>
<sequence>MPGKLEIKEISADQTWLIRQMVMWPNKPLSFVQLPDDDQGQHFGLMVDQQIISVVSLFRNGHQAQFRKFATLPTFQKRGYGSKLLEHVFSVAASQNITLVWCHARASALEFYQKMGMEPEGECFCRDGLEYVKMRKAF</sequence>
<dbReference type="AlphaFoldDB" id="A0A0H4VIV5"/>
<dbReference type="PROSITE" id="PS51186">
    <property type="entry name" value="GNAT"/>
    <property type="match status" value="1"/>
</dbReference>
<dbReference type="OrthoDB" id="1178186at2"/>
<dbReference type="Proteomes" id="UP000036458">
    <property type="component" value="Chromosome"/>
</dbReference>
<dbReference type="GO" id="GO:0016747">
    <property type="term" value="F:acyltransferase activity, transferring groups other than amino-acyl groups"/>
    <property type="evidence" value="ECO:0007669"/>
    <property type="project" value="InterPro"/>
</dbReference>
<dbReference type="CDD" id="cd04301">
    <property type="entry name" value="NAT_SF"/>
    <property type="match status" value="1"/>
</dbReference>
<dbReference type="InterPro" id="IPR016181">
    <property type="entry name" value="Acyl_CoA_acyltransferase"/>
</dbReference>
<name>A0A0H4VIV5_9BACT</name>
<dbReference type="SUPFAM" id="SSF55729">
    <property type="entry name" value="Acyl-CoA N-acyltransferases (Nat)"/>
    <property type="match status" value="1"/>
</dbReference>
<dbReference type="Pfam" id="PF13673">
    <property type="entry name" value="Acetyltransf_10"/>
    <property type="match status" value="1"/>
</dbReference>
<evidence type="ECO:0000313" key="2">
    <source>
        <dbReference type="EMBL" id="AKQ45740.1"/>
    </source>
</evidence>
<dbReference type="STRING" id="1379910.TH63_08915"/>
<dbReference type="PATRIC" id="fig|1379910.4.peg.1937"/>
<dbReference type="KEGG" id="ruf:TH63_08915"/>
<dbReference type="EMBL" id="CP010777">
    <property type="protein sequence ID" value="AKQ45740.1"/>
    <property type="molecule type" value="Genomic_DNA"/>
</dbReference>
<feature type="domain" description="N-acetyltransferase" evidence="1">
    <location>
        <begin position="5"/>
        <end position="138"/>
    </location>
</feature>
<gene>
    <name evidence="2" type="ORF">TH63_08915</name>
</gene>
<dbReference type="RefSeq" id="WP_048920643.1">
    <property type="nucleotide sequence ID" value="NZ_CP010777.1"/>
</dbReference>
<accession>A0A0H4VIV5</accession>
<organism evidence="2 3">
    <name type="scientific">Rufibacter radiotolerans</name>
    <dbReference type="NCBI Taxonomy" id="1379910"/>
    <lineage>
        <taxon>Bacteria</taxon>
        <taxon>Pseudomonadati</taxon>
        <taxon>Bacteroidota</taxon>
        <taxon>Cytophagia</taxon>
        <taxon>Cytophagales</taxon>
        <taxon>Hymenobacteraceae</taxon>
        <taxon>Rufibacter</taxon>
    </lineage>
</organism>
<protein>
    <recommendedName>
        <fullName evidence="1">N-acetyltransferase domain-containing protein</fullName>
    </recommendedName>
</protein>
<evidence type="ECO:0000313" key="3">
    <source>
        <dbReference type="Proteomes" id="UP000036458"/>
    </source>
</evidence>